<keyword evidence="6" id="KW-1185">Reference proteome</keyword>
<dbReference type="GO" id="GO:0043708">
    <property type="term" value="P:cell adhesion involved in biofilm formation"/>
    <property type="evidence" value="ECO:0007669"/>
    <property type="project" value="InterPro"/>
</dbReference>
<proteinExistence type="predicted"/>
<organism evidence="5 6">
    <name type="scientific">Aquirhabdus parva</name>
    <dbReference type="NCBI Taxonomy" id="2283318"/>
    <lineage>
        <taxon>Bacteria</taxon>
        <taxon>Pseudomonadati</taxon>
        <taxon>Pseudomonadota</taxon>
        <taxon>Gammaproteobacteria</taxon>
        <taxon>Moraxellales</taxon>
        <taxon>Moraxellaceae</taxon>
        <taxon>Aquirhabdus</taxon>
    </lineage>
</organism>
<dbReference type="AlphaFoldDB" id="A0A345PAC1"/>
<evidence type="ECO:0000256" key="1">
    <source>
        <dbReference type="ARBA" id="ARBA00022729"/>
    </source>
</evidence>
<evidence type="ECO:0000256" key="3">
    <source>
        <dbReference type="SAM" id="SignalP"/>
    </source>
</evidence>
<dbReference type="EMBL" id="CP031222">
    <property type="protein sequence ID" value="AXI04230.1"/>
    <property type="molecule type" value="Genomic_DNA"/>
</dbReference>
<dbReference type="InterPro" id="IPR002509">
    <property type="entry name" value="NODB_dom"/>
</dbReference>
<dbReference type="GO" id="GO:0016810">
    <property type="term" value="F:hydrolase activity, acting on carbon-nitrogen (but not peptide) bonds"/>
    <property type="evidence" value="ECO:0007669"/>
    <property type="project" value="InterPro"/>
</dbReference>
<dbReference type="CDD" id="cd10964">
    <property type="entry name" value="CE4_PgaB_5s"/>
    <property type="match status" value="1"/>
</dbReference>
<dbReference type="InterPro" id="IPR011330">
    <property type="entry name" value="Glyco_hydro/deAcase_b/a-brl"/>
</dbReference>
<dbReference type="NCBIfam" id="TIGR03938">
    <property type="entry name" value="deacetyl_PgaB"/>
    <property type="match status" value="1"/>
</dbReference>
<dbReference type="Gene3D" id="3.20.20.80">
    <property type="entry name" value="Glycosidases"/>
    <property type="match status" value="1"/>
</dbReference>
<feature type="region of interest" description="Disordered" evidence="2">
    <location>
        <begin position="629"/>
        <end position="656"/>
    </location>
</feature>
<dbReference type="SUPFAM" id="SSF88713">
    <property type="entry name" value="Glycoside hydrolase/deacetylase"/>
    <property type="match status" value="1"/>
</dbReference>
<dbReference type="Pfam" id="PF01522">
    <property type="entry name" value="Polysacc_deac_1"/>
    <property type="match status" value="1"/>
</dbReference>
<feature type="chain" id="PRO_5016955737" evidence="3">
    <location>
        <begin position="23"/>
        <end position="656"/>
    </location>
</feature>
<feature type="signal peptide" evidence="3">
    <location>
        <begin position="1"/>
        <end position="22"/>
    </location>
</feature>
<dbReference type="InterPro" id="IPR032772">
    <property type="entry name" value="PGA_deacetylase_PgaB_C"/>
</dbReference>
<dbReference type="InterPro" id="IPR051398">
    <property type="entry name" value="Polysacch_Deacetylase"/>
</dbReference>
<feature type="compositionally biased region" description="Basic and acidic residues" evidence="2">
    <location>
        <begin position="645"/>
        <end position="656"/>
    </location>
</feature>
<evidence type="ECO:0000313" key="6">
    <source>
        <dbReference type="Proteomes" id="UP000253940"/>
    </source>
</evidence>
<evidence type="ECO:0000256" key="2">
    <source>
        <dbReference type="SAM" id="MobiDB-lite"/>
    </source>
</evidence>
<dbReference type="KEGG" id="mbah:HYN46_16135"/>
<reference evidence="5 6" key="1">
    <citation type="submission" date="2018-07" db="EMBL/GenBank/DDBJ databases">
        <title>Genome sequencing of Moraxellaceae gen. HYN0046.</title>
        <authorList>
            <person name="Kim M."/>
            <person name="Yi H."/>
        </authorList>
    </citation>
    <scope>NUCLEOTIDE SEQUENCE [LARGE SCALE GENOMIC DNA]</scope>
    <source>
        <strain evidence="5 6">HYN0046</strain>
    </source>
</reference>
<dbReference type="PANTHER" id="PTHR34216:SF7">
    <property type="entry name" value="POLY-BETA-1,6-N-ACETYL-D-GLUCOSAMINE N-DEACETYLASE"/>
    <property type="match status" value="1"/>
</dbReference>
<dbReference type="RefSeq" id="WP_114900338.1">
    <property type="nucleotide sequence ID" value="NZ_CP031222.1"/>
</dbReference>
<keyword evidence="1 3" id="KW-0732">Signal</keyword>
<dbReference type="PROSITE" id="PS51677">
    <property type="entry name" value="NODB"/>
    <property type="match status" value="1"/>
</dbReference>
<protein>
    <submittedName>
        <fullName evidence="5">Poly-beta-1,6-N-acetyl-D-glucosamine N-deacetylase PgaB</fullName>
    </submittedName>
</protein>
<sequence>MTRIIAFIAIYVLCFTSSIATASLPTELTVISYHEIADPKDALIPQYAVSPTNFVRQMDWLKNQGYHFVSVDQVLAARAGKLPLPEQAVLITFDDGYRSVYTNAFPILKLFNAPAVVAVVGSWLDQTKGEVVNFDGRSVSRQEMLSWDQIKEMTSSGLVEIGSHTYGLHDGILANPQGNMEPAATTRLYLPALKRYEDEETYKKRIFTDLKKNNELLRQHGIRAPRVIAWPYGNYNIETRVIAEKLGMPIGLTLDDGPNTVSTPLWGLRRILVEGRMQLSDLDRELATRIANISDNDRPQKIMHVDLDYIYDPDPAQQEKNLGHLLDRIQAMGVNTVYLQAFADPDADGAADMVYFPNHVLPMRSDLFNRASWQIRTRTQVKRIFAWMPLLAWKLPATNPAYKDVVGTEQASSGDHLNMGYPRLSLFSPRAKMAVREIYQDLARGAPIDGILFHDDVTLSDYEDASSFGIAQNQAWGLPAKISDIRKNDDLLGRWTILKINALDRFANELADMVRAEQPNLLTARNLYAQVVLNPRSEVWYAQSLDNSLANYDFTAIMAMPYMEKAEDPKAFMQEIVSKVKAYPNAMRKVVFELQAVNWRNDQKIPSAELAATIQSLYDAGAQHVAYYPDDPSKDHPDPAIIRPVFDRKPNMPELR</sequence>
<name>A0A345PAC1_9GAMM</name>
<dbReference type="Proteomes" id="UP000253940">
    <property type="component" value="Chromosome"/>
</dbReference>
<feature type="domain" description="NodB homology" evidence="4">
    <location>
        <begin position="87"/>
        <end position="337"/>
    </location>
</feature>
<dbReference type="PANTHER" id="PTHR34216">
    <property type="match status" value="1"/>
</dbReference>
<evidence type="ECO:0000313" key="5">
    <source>
        <dbReference type="EMBL" id="AXI04230.1"/>
    </source>
</evidence>
<gene>
    <name evidence="5" type="primary">pgaB</name>
    <name evidence="5" type="ORF">HYN46_16135</name>
</gene>
<evidence type="ECO:0000259" key="4">
    <source>
        <dbReference type="PROSITE" id="PS51677"/>
    </source>
</evidence>
<dbReference type="Pfam" id="PF14883">
    <property type="entry name" value="GHL13"/>
    <property type="match status" value="1"/>
</dbReference>
<accession>A0A345PAC1</accession>
<dbReference type="OrthoDB" id="9814639at2"/>
<dbReference type="InterPro" id="IPR023854">
    <property type="entry name" value="PGA_deacetylase_PgaB"/>
</dbReference>
<dbReference type="Gene3D" id="3.20.20.370">
    <property type="entry name" value="Glycoside hydrolase/deacetylase"/>
    <property type="match status" value="1"/>
</dbReference>
<dbReference type="GO" id="GO:0005975">
    <property type="term" value="P:carbohydrate metabolic process"/>
    <property type="evidence" value="ECO:0007669"/>
    <property type="project" value="InterPro"/>
</dbReference>